<organism evidence="1 2">
    <name type="scientific">Kribbella sancticallisti</name>
    <dbReference type="NCBI Taxonomy" id="460087"/>
    <lineage>
        <taxon>Bacteria</taxon>
        <taxon>Bacillati</taxon>
        <taxon>Actinomycetota</taxon>
        <taxon>Actinomycetes</taxon>
        <taxon>Propionibacteriales</taxon>
        <taxon>Kribbellaceae</taxon>
        <taxon>Kribbella</taxon>
    </lineage>
</organism>
<accession>A0ABN2EP69</accession>
<evidence type="ECO:0000313" key="1">
    <source>
        <dbReference type="EMBL" id="GAA1609293.1"/>
    </source>
</evidence>
<name>A0ABN2EP69_9ACTN</name>
<dbReference type="Proteomes" id="UP001500393">
    <property type="component" value="Unassembled WGS sequence"/>
</dbReference>
<reference evidence="1 2" key="1">
    <citation type="journal article" date="2019" name="Int. J. Syst. Evol. Microbiol.">
        <title>The Global Catalogue of Microorganisms (GCM) 10K type strain sequencing project: providing services to taxonomists for standard genome sequencing and annotation.</title>
        <authorList>
            <consortium name="The Broad Institute Genomics Platform"/>
            <consortium name="The Broad Institute Genome Sequencing Center for Infectious Disease"/>
            <person name="Wu L."/>
            <person name="Ma J."/>
        </authorList>
    </citation>
    <scope>NUCLEOTIDE SEQUENCE [LARGE SCALE GENOMIC DNA]</scope>
    <source>
        <strain evidence="1 2">JCM 14969</strain>
    </source>
</reference>
<dbReference type="EMBL" id="BAAAOS010000056">
    <property type="protein sequence ID" value="GAA1609293.1"/>
    <property type="molecule type" value="Genomic_DNA"/>
</dbReference>
<comment type="caution">
    <text evidence="1">The sequence shown here is derived from an EMBL/GenBank/DDBJ whole genome shotgun (WGS) entry which is preliminary data.</text>
</comment>
<evidence type="ECO:0000313" key="2">
    <source>
        <dbReference type="Proteomes" id="UP001500393"/>
    </source>
</evidence>
<gene>
    <name evidence="1" type="ORF">GCM10009789_74710</name>
</gene>
<proteinExistence type="predicted"/>
<protein>
    <submittedName>
        <fullName evidence="1">Uncharacterized protein</fullName>
    </submittedName>
</protein>
<keyword evidence="2" id="KW-1185">Reference proteome</keyword>
<sequence length="61" mass="6846">MVTATCLSRAAEPKCYREFTSGEPGEVFLRDANSHHGSFAARQISQSEAAARKRRLTEWEC</sequence>